<evidence type="ECO:0000256" key="1">
    <source>
        <dbReference type="SAM" id="Phobius"/>
    </source>
</evidence>
<name>A0A2M6WVH2_9BACT</name>
<keyword evidence="1" id="KW-0812">Transmembrane</keyword>
<feature type="transmembrane region" description="Helical" evidence="1">
    <location>
        <begin position="93"/>
        <end position="112"/>
    </location>
</feature>
<feature type="transmembrane region" description="Helical" evidence="1">
    <location>
        <begin position="42"/>
        <end position="63"/>
    </location>
</feature>
<feature type="transmembrane region" description="Helical" evidence="1">
    <location>
        <begin position="124"/>
        <end position="146"/>
    </location>
</feature>
<organism evidence="2 3">
    <name type="scientific">Candidatus Campbellbacteria bacterium CG10_big_fil_rev_8_21_14_0_10_35_52</name>
    <dbReference type="NCBI Taxonomy" id="1974527"/>
    <lineage>
        <taxon>Bacteria</taxon>
        <taxon>Candidatus Campbelliibacteriota</taxon>
    </lineage>
</organism>
<protein>
    <recommendedName>
        <fullName evidence="4">DUF2269 domain-containing protein</fullName>
    </recommendedName>
</protein>
<comment type="caution">
    <text evidence="2">The sequence shown here is derived from an EMBL/GenBank/DDBJ whole genome shotgun (WGS) entry which is preliminary data.</text>
</comment>
<dbReference type="EMBL" id="PFAA01000032">
    <property type="protein sequence ID" value="PIT96696.1"/>
    <property type="molecule type" value="Genomic_DNA"/>
</dbReference>
<dbReference type="Proteomes" id="UP000230481">
    <property type="component" value="Unassembled WGS sequence"/>
</dbReference>
<dbReference type="AlphaFoldDB" id="A0A2M6WVH2"/>
<sequence>MTQTLSILLSVHIIIGVIGIIASYATLLWLFKKNISVRLLKISSITAFVAYITAWITGGYYYVVYYGSNVKPIIKDGPNPWAHSIIMETKEHIFLFLPLLAFVILLTVWFKGNNLQENRPLRNALALVVLITLIISVFMALGGVIISGSARL</sequence>
<evidence type="ECO:0000313" key="3">
    <source>
        <dbReference type="Proteomes" id="UP000230481"/>
    </source>
</evidence>
<accession>A0A2M6WVH2</accession>
<proteinExistence type="predicted"/>
<reference evidence="3" key="1">
    <citation type="submission" date="2017-09" db="EMBL/GenBank/DDBJ databases">
        <title>Depth-based differentiation of microbial function through sediment-hosted aquifers and enrichment of novel symbionts in the deep terrestrial subsurface.</title>
        <authorList>
            <person name="Probst A.J."/>
            <person name="Ladd B."/>
            <person name="Jarett J.K."/>
            <person name="Geller-Mcgrath D.E."/>
            <person name="Sieber C.M.K."/>
            <person name="Emerson J.B."/>
            <person name="Anantharaman K."/>
            <person name="Thomas B.C."/>
            <person name="Malmstrom R."/>
            <person name="Stieglmeier M."/>
            <person name="Klingl A."/>
            <person name="Woyke T."/>
            <person name="Ryan C.M."/>
            <person name="Banfield J.F."/>
        </authorList>
    </citation>
    <scope>NUCLEOTIDE SEQUENCE [LARGE SCALE GENOMIC DNA]</scope>
</reference>
<keyword evidence="1" id="KW-0472">Membrane</keyword>
<keyword evidence="1" id="KW-1133">Transmembrane helix</keyword>
<evidence type="ECO:0000313" key="2">
    <source>
        <dbReference type="EMBL" id="PIT96696.1"/>
    </source>
</evidence>
<feature type="transmembrane region" description="Helical" evidence="1">
    <location>
        <begin position="6"/>
        <end position="30"/>
    </location>
</feature>
<gene>
    <name evidence="2" type="ORF">COT82_01785</name>
</gene>
<evidence type="ECO:0008006" key="4">
    <source>
        <dbReference type="Google" id="ProtNLM"/>
    </source>
</evidence>